<comment type="similarity">
    <text evidence="1 6">Belongs to the methyltransferase superfamily. RsmH family.</text>
</comment>
<dbReference type="InterPro" id="IPR002903">
    <property type="entry name" value="RsmH"/>
</dbReference>
<keyword evidence="5 6" id="KW-0949">S-adenosyl-L-methionine</keyword>
<keyword evidence="2 6" id="KW-0698">rRNA processing</keyword>
<dbReference type="SUPFAM" id="SSF53335">
    <property type="entry name" value="S-adenosyl-L-methionine-dependent methyltransferases"/>
    <property type="match status" value="1"/>
</dbReference>
<sequence length="354" mass="42436">MNFNSFLFDNRAKKINLLRNKSVLDNIRLFNNFLTILKDTNNWHIPVLLNELISNIKLNNEKNIVVDCTLWLAWHAIQIISKMNNWDIFVWFDADKDNLETAKQIIEKNVWDQIKNKNIKTYFINSNFKNIRNELNKLWIDKVNNIYYDLWVSSVHFDDSSKWFSFREEWPLDMRFDRNSWITAKDFINNHSEFDLYRVLKWYWEEKKAKFIIDEILKQRKIKEISTTKDLLEIIEKSSFDPKSKTRVFQAIRMEVNDELGSIEKSLREAIDLLEIWWILEVITFHSIEDRLVKKIIASFIETEKDQITGMDLTKPILEKVFKKPIEPSLAEIQSNPRSRSAKLRVAKKINNIT</sequence>
<dbReference type="InterPro" id="IPR029063">
    <property type="entry name" value="SAM-dependent_MTases_sf"/>
</dbReference>
<feature type="binding site" evidence="6">
    <location>
        <position position="93"/>
    </location>
    <ligand>
        <name>S-adenosyl-L-methionine</name>
        <dbReference type="ChEBI" id="CHEBI:59789"/>
    </ligand>
</feature>
<dbReference type="PIRSF" id="PIRSF004486">
    <property type="entry name" value="MraW"/>
    <property type="match status" value="1"/>
</dbReference>
<organism evidence="7">
    <name type="scientific">uncultured bacterium</name>
    <name type="common">gcode 4</name>
    <dbReference type="NCBI Taxonomy" id="1234023"/>
    <lineage>
        <taxon>Bacteria</taxon>
        <taxon>environmental samples</taxon>
    </lineage>
</organism>
<dbReference type="AlphaFoldDB" id="K2GSZ3"/>
<dbReference type="InterPro" id="IPR023397">
    <property type="entry name" value="SAM-dep_MeTrfase_MraW_recog"/>
</dbReference>
<evidence type="ECO:0000256" key="1">
    <source>
        <dbReference type="ARBA" id="ARBA00010396"/>
    </source>
</evidence>
<evidence type="ECO:0000256" key="3">
    <source>
        <dbReference type="ARBA" id="ARBA00022603"/>
    </source>
</evidence>
<dbReference type="GO" id="GO:0005737">
    <property type="term" value="C:cytoplasm"/>
    <property type="evidence" value="ECO:0007669"/>
    <property type="project" value="UniProtKB-SubCell"/>
</dbReference>
<reference evidence="7" key="1">
    <citation type="journal article" date="2012" name="Science">
        <title>Fermentation, hydrogen, and sulfur metabolism in multiple uncultivated bacterial phyla.</title>
        <authorList>
            <person name="Wrighton K.C."/>
            <person name="Thomas B.C."/>
            <person name="Sharon I."/>
            <person name="Miller C.S."/>
            <person name="Castelle C.J."/>
            <person name="VerBerkmoes N.C."/>
            <person name="Wilkins M.J."/>
            <person name="Hettich R.L."/>
            <person name="Lipton M.S."/>
            <person name="Williams K.H."/>
            <person name="Long P.E."/>
            <person name="Banfield J.F."/>
        </authorList>
    </citation>
    <scope>NUCLEOTIDE SEQUENCE [LARGE SCALE GENOMIC DNA]</scope>
</reference>
<keyword evidence="4 6" id="KW-0808">Transferase</keyword>
<name>K2GSZ3_9BACT</name>
<comment type="caution">
    <text evidence="7">The sequence shown here is derived from an EMBL/GenBank/DDBJ whole genome shotgun (WGS) entry which is preliminary data.</text>
</comment>
<dbReference type="NCBIfam" id="TIGR00006">
    <property type="entry name" value="16S rRNA (cytosine(1402)-N(4))-methyltransferase RsmH"/>
    <property type="match status" value="1"/>
</dbReference>
<dbReference type="GO" id="GO:0071424">
    <property type="term" value="F:rRNA (cytosine-N4-)-methyltransferase activity"/>
    <property type="evidence" value="ECO:0007669"/>
    <property type="project" value="UniProtKB-UniRule"/>
</dbReference>
<dbReference type="Pfam" id="PF01795">
    <property type="entry name" value="Methyltransf_5"/>
    <property type="match status" value="1"/>
</dbReference>
<evidence type="ECO:0000256" key="5">
    <source>
        <dbReference type="ARBA" id="ARBA00022691"/>
    </source>
</evidence>
<dbReference type="PANTHER" id="PTHR11265">
    <property type="entry name" value="S-ADENOSYL-METHYLTRANSFERASE MRAW"/>
    <property type="match status" value="1"/>
</dbReference>
<feature type="binding site" evidence="6">
    <location>
        <position position="156"/>
    </location>
    <ligand>
        <name>S-adenosyl-L-methionine</name>
        <dbReference type="ChEBI" id="CHEBI:59789"/>
    </ligand>
</feature>
<keyword evidence="6" id="KW-0963">Cytoplasm</keyword>
<evidence type="ECO:0000313" key="7">
    <source>
        <dbReference type="EMBL" id="EKE26475.1"/>
    </source>
</evidence>
<keyword evidence="3 6" id="KW-0489">Methyltransferase</keyword>
<dbReference type="HAMAP" id="MF_01007">
    <property type="entry name" value="16SrRNA_methyltr_H"/>
    <property type="match status" value="1"/>
</dbReference>
<feature type="binding site" evidence="6">
    <location>
        <position position="128"/>
    </location>
    <ligand>
        <name>S-adenosyl-L-methionine</name>
        <dbReference type="ChEBI" id="CHEBI:59789"/>
    </ligand>
</feature>
<dbReference type="EMBL" id="AMFJ01000787">
    <property type="protein sequence ID" value="EKE26475.1"/>
    <property type="molecule type" value="Genomic_DNA"/>
</dbReference>
<comment type="subcellular location">
    <subcellularLocation>
        <location evidence="6">Cytoplasm</location>
    </subcellularLocation>
</comment>
<evidence type="ECO:0000256" key="6">
    <source>
        <dbReference type="HAMAP-Rule" id="MF_01007"/>
    </source>
</evidence>
<evidence type="ECO:0000256" key="4">
    <source>
        <dbReference type="ARBA" id="ARBA00022679"/>
    </source>
</evidence>
<comment type="caution">
    <text evidence="6">Lacks conserved residue(s) required for the propagation of feature annotation.</text>
</comment>
<comment type="function">
    <text evidence="6">Specifically methylates the N4 position of cytidine in position 1402 (C1402) of 16S rRNA.</text>
</comment>
<comment type="catalytic activity">
    <reaction evidence="6">
        <text>cytidine(1402) in 16S rRNA + S-adenosyl-L-methionine = N(4)-methylcytidine(1402) in 16S rRNA + S-adenosyl-L-homocysteine + H(+)</text>
        <dbReference type="Rhea" id="RHEA:42928"/>
        <dbReference type="Rhea" id="RHEA-COMP:10286"/>
        <dbReference type="Rhea" id="RHEA-COMP:10287"/>
        <dbReference type="ChEBI" id="CHEBI:15378"/>
        <dbReference type="ChEBI" id="CHEBI:57856"/>
        <dbReference type="ChEBI" id="CHEBI:59789"/>
        <dbReference type="ChEBI" id="CHEBI:74506"/>
        <dbReference type="ChEBI" id="CHEBI:82748"/>
        <dbReference type="EC" id="2.1.1.199"/>
    </reaction>
</comment>
<proteinExistence type="inferred from homology"/>
<gene>
    <name evidence="7" type="primary">mraW</name>
    <name evidence="6" type="synonym">rsmH</name>
    <name evidence="7" type="ORF">ACD_4C00271G0002</name>
</gene>
<accession>K2GSZ3</accession>
<evidence type="ECO:0000256" key="2">
    <source>
        <dbReference type="ARBA" id="ARBA00022552"/>
    </source>
</evidence>
<dbReference type="GO" id="GO:0070475">
    <property type="term" value="P:rRNA base methylation"/>
    <property type="evidence" value="ECO:0007669"/>
    <property type="project" value="UniProtKB-UniRule"/>
</dbReference>
<dbReference type="EC" id="2.1.1.199" evidence="6"/>
<dbReference type="PANTHER" id="PTHR11265:SF0">
    <property type="entry name" value="12S RRNA N4-METHYLCYTIDINE METHYLTRANSFERASE"/>
    <property type="match status" value="1"/>
</dbReference>
<dbReference type="Gene3D" id="1.10.150.170">
    <property type="entry name" value="Putative methyltransferase TM0872, insert domain"/>
    <property type="match status" value="1"/>
</dbReference>
<protein>
    <recommendedName>
        <fullName evidence="6">Ribosomal RNA small subunit methyltransferase H</fullName>
        <ecNumber evidence="6">2.1.1.199</ecNumber>
    </recommendedName>
    <alternativeName>
        <fullName evidence="6">16S rRNA m(4)C1402 methyltransferase</fullName>
    </alternativeName>
    <alternativeName>
        <fullName evidence="6">rRNA (cytosine-N(4)-)-methyltransferase RsmH</fullName>
    </alternativeName>
</protein>
<feature type="binding site" evidence="6">
    <location>
        <position position="149"/>
    </location>
    <ligand>
        <name>S-adenosyl-L-methionine</name>
        <dbReference type="ChEBI" id="CHEBI:59789"/>
    </ligand>
</feature>
<dbReference type="Gene3D" id="3.40.50.150">
    <property type="entry name" value="Vaccinia Virus protein VP39"/>
    <property type="match status" value="1"/>
</dbReference>
<dbReference type="SUPFAM" id="SSF81799">
    <property type="entry name" value="Putative methyltransferase TM0872, insert domain"/>
    <property type="match status" value="1"/>
</dbReference>